<dbReference type="InterPro" id="IPR012677">
    <property type="entry name" value="Nucleotide-bd_a/b_plait_sf"/>
</dbReference>
<dbReference type="SUPFAM" id="SSF55174">
    <property type="entry name" value="Alpha-L RNA-binding motif"/>
    <property type="match status" value="1"/>
</dbReference>
<keyword evidence="1" id="KW-0694">RNA-binding</keyword>
<dbReference type="GO" id="GO:0003723">
    <property type="term" value="F:RNA binding"/>
    <property type="evidence" value="ECO:0007669"/>
    <property type="project" value="UniProtKB-KW"/>
</dbReference>
<organism evidence="3 4">
    <name type="scientific">Anoxybacteroides tepidamans</name>
    <dbReference type="NCBI Taxonomy" id="265948"/>
    <lineage>
        <taxon>Bacteria</taxon>
        <taxon>Bacillati</taxon>
        <taxon>Bacillota</taxon>
        <taxon>Bacilli</taxon>
        <taxon>Bacillales</taxon>
        <taxon>Anoxybacillaceae</taxon>
        <taxon>Anoxybacteroides</taxon>
    </lineage>
</organism>
<evidence type="ECO:0000259" key="2">
    <source>
        <dbReference type="SMART" id="SM00363"/>
    </source>
</evidence>
<reference evidence="3 4" key="1">
    <citation type="submission" date="2020-08" db="EMBL/GenBank/DDBJ databases">
        <title>Genomic Encyclopedia of Type Strains, Phase IV (KMG-IV): sequencing the most valuable type-strain genomes for metagenomic binning, comparative biology and taxonomic classification.</title>
        <authorList>
            <person name="Goeker M."/>
        </authorList>
    </citation>
    <scope>NUCLEOTIDE SEQUENCE [LARGE SCALE GENOMIC DNA]</scope>
    <source>
        <strain evidence="3 4">DSM 16325</strain>
    </source>
</reference>
<dbReference type="AlphaFoldDB" id="A0A7W8MVK1"/>
<evidence type="ECO:0000313" key="4">
    <source>
        <dbReference type="Proteomes" id="UP000520011"/>
    </source>
</evidence>
<dbReference type="PANTHER" id="PTHR13633">
    <property type="entry name" value="MITOCHONDRIAL TRANSCRIPTION RESCUE FACTOR 1"/>
    <property type="match status" value="1"/>
</dbReference>
<dbReference type="InterPro" id="IPR036986">
    <property type="entry name" value="S4_RNA-bd_sf"/>
</dbReference>
<dbReference type="Pfam" id="PF17774">
    <property type="entry name" value="YlmH_RBD"/>
    <property type="match status" value="1"/>
</dbReference>
<accession>A0A7W8MVK1</accession>
<dbReference type="Pfam" id="PF01479">
    <property type="entry name" value="S4"/>
    <property type="match status" value="1"/>
</dbReference>
<feature type="domain" description="RNA-binding S4" evidence="2">
    <location>
        <begin position="183"/>
        <end position="240"/>
    </location>
</feature>
<sequence length="259" mass="29868">MAMNLYQHFRKEEHHFIDQVLQWREFVKAQYCPKLTDFLDPREQEIVRLVIGNDEEVNLSFFGGASFVERKRALLYPSYFQPEQEDFALTLFSVRYPSKFVSLEHRQVLGSLMSLGLKRGKFGDILIKDEGVQFIVAKEIADYTRLHFHAVGKTKISLEEKPLTEIIVLEEQWKEATVTVSSLRLDAVLSQVFGVSRQNAQSLIENGLVKVNWKVVEQAHLECKEGDVLSARGLGRLKMIAIDGKTKKDRWRIQVGTQK</sequence>
<dbReference type="Gene3D" id="3.10.290.10">
    <property type="entry name" value="RNA-binding S4 domain"/>
    <property type="match status" value="1"/>
</dbReference>
<dbReference type="CDD" id="cd00165">
    <property type="entry name" value="S4"/>
    <property type="match status" value="1"/>
</dbReference>
<proteinExistence type="predicted"/>
<keyword evidence="4" id="KW-1185">Reference proteome</keyword>
<protein>
    <submittedName>
        <fullName evidence="3">RNA-binding protein YlmH</fullName>
    </submittedName>
</protein>
<dbReference type="InterPro" id="IPR040591">
    <property type="entry name" value="RqcP2_RBD"/>
</dbReference>
<comment type="caution">
    <text evidence="3">The sequence shown here is derived from an EMBL/GenBank/DDBJ whole genome shotgun (WGS) entry which is preliminary data.</text>
</comment>
<evidence type="ECO:0000313" key="3">
    <source>
        <dbReference type="EMBL" id="MBB5323760.1"/>
    </source>
</evidence>
<dbReference type="Gene3D" id="3.30.1370.160">
    <property type="match status" value="1"/>
</dbReference>
<dbReference type="PANTHER" id="PTHR13633:SF3">
    <property type="entry name" value="MITOCHONDRIAL TRANSCRIPTION RESCUE FACTOR 1"/>
    <property type="match status" value="1"/>
</dbReference>
<dbReference type="PROSITE" id="PS50889">
    <property type="entry name" value="S4"/>
    <property type="match status" value="1"/>
</dbReference>
<evidence type="ECO:0000256" key="1">
    <source>
        <dbReference type="PROSITE-ProRule" id="PRU00182"/>
    </source>
</evidence>
<dbReference type="InterPro" id="IPR002942">
    <property type="entry name" value="S4_RNA-bd"/>
</dbReference>
<dbReference type="EMBL" id="JACHEP010000002">
    <property type="protein sequence ID" value="MBB5323760.1"/>
    <property type="molecule type" value="Genomic_DNA"/>
</dbReference>
<dbReference type="SMART" id="SM00363">
    <property type="entry name" value="S4"/>
    <property type="match status" value="1"/>
</dbReference>
<dbReference type="Gene3D" id="3.30.70.330">
    <property type="match status" value="1"/>
</dbReference>
<gene>
    <name evidence="3" type="ORF">HNQ34_000852</name>
</gene>
<name>A0A7W8MVK1_9BACL</name>
<dbReference type="Proteomes" id="UP000520011">
    <property type="component" value="Unassembled WGS sequence"/>
</dbReference>